<feature type="region of interest" description="Disordered" evidence="1">
    <location>
        <begin position="20"/>
        <end position="44"/>
    </location>
</feature>
<dbReference type="Proteomes" id="UP000299102">
    <property type="component" value="Unassembled WGS sequence"/>
</dbReference>
<gene>
    <name evidence="2" type="ORF">EVAR_31923_1</name>
</gene>
<evidence type="ECO:0000313" key="3">
    <source>
        <dbReference type="Proteomes" id="UP000299102"/>
    </source>
</evidence>
<dbReference type="AlphaFoldDB" id="A0A4C1XM15"/>
<protein>
    <submittedName>
        <fullName evidence="2">Uncharacterized protein</fullName>
    </submittedName>
</protein>
<evidence type="ECO:0000313" key="2">
    <source>
        <dbReference type="EMBL" id="GBP64801.1"/>
    </source>
</evidence>
<dbReference type="EMBL" id="BGZK01000909">
    <property type="protein sequence ID" value="GBP64801.1"/>
    <property type="molecule type" value="Genomic_DNA"/>
</dbReference>
<keyword evidence="3" id="KW-1185">Reference proteome</keyword>
<reference evidence="2 3" key="1">
    <citation type="journal article" date="2019" name="Commun. Biol.">
        <title>The bagworm genome reveals a unique fibroin gene that provides high tensile strength.</title>
        <authorList>
            <person name="Kono N."/>
            <person name="Nakamura H."/>
            <person name="Ohtoshi R."/>
            <person name="Tomita M."/>
            <person name="Numata K."/>
            <person name="Arakawa K."/>
        </authorList>
    </citation>
    <scope>NUCLEOTIDE SEQUENCE [LARGE SCALE GENOMIC DNA]</scope>
</reference>
<name>A0A4C1XM15_EUMVA</name>
<evidence type="ECO:0000256" key="1">
    <source>
        <dbReference type="SAM" id="MobiDB-lite"/>
    </source>
</evidence>
<comment type="caution">
    <text evidence="2">The sequence shown here is derived from an EMBL/GenBank/DDBJ whole genome shotgun (WGS) entry which is preliminary data.</text>
</comment>
<accession>A0A4C1XM15</accession>
<organism evidence="2 3">
    <name type="scientific">Eumeta variegata</name>
    <name type="common">Bagworm moth</name>
    <name type="synonym">Eumeta japonica</name>
    <dbReference type="NCBI Taxonomy" id="151549"/>
    <lineage>
        <taxon>Eukaryota</taxon>
        <taxon>Metazoa</taxon>
        <taxon>Ecdysozoa</taxon>
        <taxon>Arthropoda</taxon>
        <taxon>Hexapoda</taxon>
        <taxon>Insecta</taxon>
        <taxon>Pterygota</taxon>
        <taxon>Neoptera</taxon>
        <taxon>Endopterygota</taxon>
        <taxon>Lepidoptera</taxon>
        <taxon>Glossata</taxon>
        <taxon>Ditrysia</taxon>
        <taxon>Tineoidea</taxon>
        <taxon>Psychidae</taxon>
        <taxon>Oiketicinae</taxon>
        <taxon>Eumeta</taxon>
    </lineage>
</organism>
<proteinExistence type="predicted"/>
<sequence length="89" mass="9290">MIVSSYPHIQECLRRGIEGSVSAKGGSAGGGSSSAGAPLTRSSGTRRCRCPLIAELSPAHYPPMRVTTVSHDLSQVSYGRAVMHFNSTG</sequence>